<gene>
    <name evidence="1" type="ORF">APZ42_032802</name>
</gene>
<dbReference type="AlphaFoldDB" id="A0A0P6BB82"/>
<sequence length="53" mass="6279">MFVGHDISFKLGPHFLSAYGYVCGSYHVLRKPTFSFPHNRDLFKEEKFWSQIL</sequence>
<accession>A0A0P6BB82</accession>
<proteinExistence type="predicted"/>
<dbReference type="Proteomes" id="UP000076858">
    <property type="component" value="Unassembled WGS sequence"/>
</dbReference>
<keyword evidence="2" id="KW-1185">Reference proteome</keyword>
<name>A0A0P6BB82_9CRUS</name>
<organism evidence="1 2">
    <name type="scientific">Daphnia magna</name>
    <dbReference type="NCBI Taxonomy" id="35525"/>
    <lineage>
        <taxon>Eukaryota</taxon>
        <taxon>Metazoa</taxon>
        <taxon>Ecdysozoa</taxon>
        <taxon>Arthropoda</taxon>
        <taxon>Crustacea</taxon>
        <taxon>Branchiopoda</taxon>
        <taxon>Diplostraca</taxon>
        <taxon>Cladocera</taxon>
        <taxon>Anomopoda</taxon>
        <taxon>Daphniidae</taxon>
        <taxon>Daphnia</taxon>
    </lineage>
</organism>
<protein>
    <submittedName>
        <fullName evidence="1">Uncharacterized protein</fullName>
    </submittedName>
</protein>
<evidence type="ECO:0000313" key="1">
    <source>
        <dbReference type="EMBL" id="KZS04487.1"/>
    </source>
</evidence>
<dbReference type="EMBL" id="LRGB01003123">
    <property type="protein sequence ID" value="KZS04487.1"/>
    <property type="molecule type" value="Genomic_DNA"/>
</dbReference>
<evidence type="ECO:0000313" key="2">
    <source>
        <dbReference type="Proteomes" id="UP000076858"/>
    </source>
</evidence>
<comment type="caution">
    <text evidence="1">The sequence shown here is derived from an EMBL/GenBank/DDBJ whole genome shotgun (WGS) entry which is preliminary data.</text>
</comment>
<reference evidence="1 2" key="1">
    <citation type="submission" date="2016-03" db="EMBL/GenBank/DDBJ databases">
        <title>EvidentialGene: Evidence-directed Construction of Genes on Genomes.</title>
        <authorList>
            <person name="Gilbert D.G."/>
            <person name="Choi J.-H."/>
            <person name="Mockaitis K."/>
            <person name="Colbourne J."/>
            <person name="Pfrender M."/>
        </authorList>
    </citation>
    <scope>NUCLEOTIDE SEQUENCE [LARGE SCALE GENOMIC DNA]</scope>
    <source>
        <strain evidence="1 2">Xinb3</strain>
        <tissue evidence="1">Complete organism</tissue>
    </source>
</reference>